<sequence>MNYTSTFNQAYPAPLEFQSTALVKLLSRPKTRKEVAAEYNVHPCTLKRWLQRCQINKKDNSLLTVLDLRLIYDNFGIPVLA</sequence>
<dbReference type="OrthoDB" id="4426778at2"/>
<proteinExistence type="predicted"/>
<dbReference type="EMBL" id="QASA01000001">
    <property type="protein sequence ID" value="RDC65054.1"/>
    <property type="molecule type" value="Genomic_DNA"/>
</dbReference>
<keyword evidence="2" id="KW-1185">Reference proteome</keyword>
<dbReference type="AlphaFoldDB" id="A0A369QJZ6"/>
<accession>A0A369QJZ6</accession>
<gene>
    <name evidence="1" type="ORF">AHMF7616_03677</name>
</gene>
<evidence type="ECO:0000313" key="1">
    <source>
        <dbReference type="EMBL" id="RDC65054.1"/>
    </source>
</evidence>
<name>A0A369QJZ6_9BACT</name>
<dbReference type="Proteomes" id="UP000253919">
    <property type="component" value="Unassembled WGS sequence"/>
</dbReference>
<protein>
    <submittedName>
        <fullName evidence="1">Uncharacterized protein</fullName>
    </submittedName>
</protein>
<evidence type="ECO:0000313" key="2">
    <source>
        <dbReference type="Proteomes" id="UP000253919"/>
    </source>
</evidence>
<dbReference type="RefSeq" id="WP_115374123.1">
    <property type="nucleotide sequence ID" value="NZ_QASA01000001.1"/>
</dbReference>
<organism evidence="1 2">
    <name type="scientific">Adhaeribacter pallidiroseus</name>
    <dbReference type="NCBI Taxonomy" id="2072847"/>
    <lineage>
        <taxon>Bacteria</taxon>
        <taxon>Pseudomonadati</taxon>
        <taxon>Bacteroidota</taxon>
        <taxon>Cytophagia</taxon>
        <taxon>Cytophagales</taxon>
        <taxon>Hymenobacteraceae</taxon>
        <taxon>Adhaeribacter</taxon>
    </lineage>
</organism>
<comment type="caution">
    <text evidence="1">The sequence shown here is derived from an EMBL/GenBank/DDBJ whole genome shotgun (WGS) entry which is preliminary data.</text>
</comment>
<reference evidence="1 2" key="1">
    <citation type="submission" date="2018-04" db="EMBL/GenBank/DDBJ databases">
        <title>Adhaeribacter sp. HMF7616 genome sequencing and assembly.</title>
        <authorList>
            <person name="Kang H."/>
            <person name="Kang J."/>
            <person name="Cha I."/>
            <person name="Kim H."/>
            <person name="Joh K."/>
        </authorList>
    </citation>
    <scope>NUCLEOTIDE SEQUENCE [LARGE SCALE GENOMIC DNA]</scope>
    <source>
        <strain evidence="1 2">HMF7616</strain>
    </source>
</reference>